<feature type="transmembrane region" description="Helical" evidence="2">
    <location>
        <begin position="21"/>
        <end position="42"/>
    </location>
</feature>
<keyword evidence="4" id="KW-1185">Reference proteome</keyword>
<evidence type="ECO:0000256" key="2">
    <source>
        <dbReference type="SAM" id="Phobius"/>
    </source>
</evidence>
<feature type="region of interest" description="Disordered" evidence="1">
    <location>
        <begin position="1"/>
        <end position="20"/>
    </location>
</feature>
<keyword evidence="2" id="KW-1133">Transmembrane helix</keyword>
<keyword evidence="2" id="KW-0812">Transmembrane</keyword>
<organism evidence="3 4">
    <name type="scientific">Kitasatospora nipponensis</name>
    <dbReference type="NCBI Taxonomy" id="258049"/>
    <lineage>
        <taxon>Bacteria</taxon>
        <taxon>Bacillati</taxon>
        <taxon>Actinomycetota</taxon>
        <taxon>Actinomycetes</taxon>
        <taxon>Kitasatosporales</taxon>
        <taxon>Streptomycetaceae</taxon>
        <taxon>Kitasatospora</taxon>
    </lineage>
</organism>
<accession>A0ABP4GPY5</accession>
<protein>
    <submittedName>
        <fullName evidence="3">Uncharacterized protein</fullName>
    </submittedName>
</protein>
<gene>
    <name evidence="3" type="ORF">GCM10009665_21710</name>
</gene>
<evidence type="ECO:0000313" key="4">
    <source>
        <dbReference type="Proteomes" id="UP001500037"/>
    </source>
</evidence>
<name>A0ABP4GPY5_9ACTN</name>
<keyword evidence="2" id="KW-0472">Membrane</keyword>
<feature type="compositionally biased region" description="Pro residues" evidence="1">
    <location>
        <begin position="9"/>
        <end position="18"/>
    </location>
</feature>
<dbReference type="EMBL" id="BAAALF010000027">
    <property type="protein sequence ID" value="GAA1230969.1"/>
    <property type="molecule type" value="Genomic_DNA"/>
</dbReference>
<comment type="caution">
    <text evidence="3">The sequence shown here is derived from an EMBL/GenBank/DDBJ whole genome shotgun (WGS) entry which is preliminary data.</text>
</comment>
<evidence type="ECO:0000313" key="3">
    <source>
        <dbReference type="EMBL" id="GAA1230969.1"/>
    </source>
</evidence>
<proteinExistence type="predicted"/>
<reference evidence="4" key="1">
    <citation type="journal article" date="2019" name="Int. J. Syst. Evol. Microbiol.">
        <title>The Global Catalogue of Microorganisms (GCM) 10K type strain sequencing project: providing services to taxonomists for standard genome sequencing and annotation.</title>
        <authorList>
            <consortium name="The Broad Institute Genomics Platform"/>
            <consortium name="The Broad Institute Genome Sequencing Center for Infectious Disease"/>
            <person name="Wu L."/>
            <person name="Ma J."/>
        </authorList>
    </citation>
    <scope>NUCLEOTIDE SEQUENCE [LARGE SCALE GENOMIC DNA]</scope>
    <source>
        <strain evidence="4">JCM 13004</strain>
    </source>
</reference>
<sequence length="79" mass="8570">MTRSHHRPTPPSVPPPPGRRLGSADQVVLIVILVLASVLTVAKVPTTTVLELLAGEVGMAMGLLQRRPARRGTTRCRRR</sequence>
<dbReference type="RefSeq" id="WP_344441110.1">
    <property type="nucleotide sequence ID" value="NZ_BAAALF010000027.1"/>
</dbReference>
<dbReference type="Proteomes" id="UP001500037">
    <property type="component" value="Unassembled WGS sequence"/>
</dbReference>
<evidence type="ECO:0000256" key="1">
    <source>
        <dbReference type="SAM" id="MobiDB-lite"/>
    </source>
</evidence>